<evidence type="ECO:0000313" key="2">
    <source>
        <dbReference type="EMBL" id="CEG35074.1"/>
    </source>
</evidence>
<dbReference type="AlphaFoldDB" id="A0A0P1A3U5"/>
<dbReference type="OMA" id="ARATEWQ"/>
<feature type="region of interest" description="Disordered" evidence="1">
    <location>
        <begin position="92"/>
        <end position="127"/>
    </location>
</feature>
<feature type="compositionally biased region" description="Basic and acidic residues" evidence="1">
    <location>
        <begin position="430"/>
        <end position="480"/>
    </location>
</feature>
<feature type="compositionally biased region" description="Basic and acidic residues" evidence="1">
    <location>
        <begin position="117"/>
        <end position="127"/>
    </location>
</feature>
<keyword evidence="3" id="KW-1185">Reference proteome</keyword>
<dbReference type="Proteomes" id="UP000054928">
    <property type="component" value="Unassembled WGS sequence"/>
</dbReference>
<name>A0A0P1A3U5_PLAHL</name>
<accession>A0A0P1A3U5</accession>
<feature type="compositionally biased region" description="Acidic residues" evidence="1">
    <location>
        <begin position="481"/>
        <end position="491"/>
    </location>
</feature>
<dbReference type="EMBL" id="CCYD01000007">
    <property type="protein sequence ID" value="CEG35074.1"/>
    <property type="molecule type" value="Genomic_DNA"/>
</dbReference>
<feature type="region of interest" description="Disordered" evidence="1">
    <location>
        <begin position="400"/>
        <end position="497"/>
    </location>
</feature>
<dbReference type="GeneID" id="36408898"/>
<proteinExistence type="predicted"/>
<evidence type="ECO:0000256" key="1">
    <source>
        <dbReference type="SAM" id="MobiDB-lite"/>
    </source>
</evidence>
<protein>
    <submittedName>
        <fullName evidence="2">Uncharacterized protein</fullName>
    </submittedName>
</protein>
<dbReference type="OrthoDB" id="127924at2759"/>
<reference evidence="3" key="1">
    <citation type="submission" date="2014-09" db="EMBL/GenBank/DDBJ databases">
        <authorList>
            <person name="Sharma Rahul"/>
            <person name="Thines Marco"/>
        </authorList>
    </citation>
    <scope>NUCLEOTIDE SEQUENCE [LARGE SCALE GENOMIC DNA]</scope>
</reference>
<evidence type="ECO:0000313" key="3">
    <source>
        <dbReference type="Proteomes" id="UP000054928"/>
    </source>
</evidence>
<feature type="compositionally biased region" description="Low complexity" evidence="1">
    <location>
        <begin position="92"/>
        <end position="105"/>
    </location>
</feature>
<dbReference type="STRING" id="4781.A0A0P1A3U5"/>
<organism evidence="2 3">
    <name type="scientific">Plasmopara halstedii</name>
    <name type="common">Downy mildew of sunflower</name>
    <dbReference type="NCBI Taxonomy" id="4781"/>
    <lineage>
        <taxon>Eukaryota</taxon>
        <taxon>Sar</taxon>
        <taxon>Stramenopiles</taxon>
        <taxon>Oomycota</taxon>
        <taxon>Peronosporomycetes</taxon>
        <taxon>Peronosporales</taxon>
        <taxon>Peronosporaceae</taxon>
        <taxon>Plasmopara</taxon>
    </lineage>
</organism>
<sequence length="497" mass="56659">MNKLQPLEEVTRNLRLIANDEPESIGNESLHEETTNKSVNFGLENNWRHKHLAYKRNFGNLCRVWNNPHDNINADNSRLAQIQPVVLSVKRSNGNVNSSGESSNEPLPARNISRHHTQPDYHKRQEQRKIWKENQALIKRLQSTKTTFNTKEWEKDDKRSQEFLKNQERRRQVLQHELRRAQKSPEALLRSEPLKSYCSNHIKTCCVTSAIDGFGEPSVQDLGHRNLNRKVRIKKRDIINKKLQHESTEKSWRVHDQKSMLLRTGNDEELHSAKAIIADGEASAVHTAFVPQTENEKMRFALLCEESRSLSTNSSEQSDMLGFETSNRNVMGLYGAFSPGAELEAVLNAVEVSDKDLHSGPPSTAIAAEMGNMCGLNQCESCITDFLSCDLALSGGAETDKVSAPESLEQTQTLPDNQEKEASYNGNYFDNDRIPSARATERKQNKHEINGAPRPDNEADVKNEDEAHKKYKYRDEKSVEYQEESMDDEEYSHDGFE</sequence>
<dbReference type="RefSeq" id="XP_024571443.1">
    <property type="nucleotide sequence ID" value="XM_024715667.1"/>
</dbReference>